<feature type="transmembrane region" description="Helical" evidence="1">
    <location>
        <begin position="140"/>
        <end position="160"/>
    </location>
</feature>
<feature type="transmembrane region" description="Helical" evidence="1">
    <location>
        <begin position="321"/>
        <end position="342"/>
    </location>
</feature>
<gene>
    <name evidence="2" type="ORF">J2T60_001665</name>
</gene>
<keyword evidence="1" id="KW-0472">Membrane</keyword>
<dbReference type="RefSeq" id="WP_253448229.1">
    <property type="nucleotide sequence ID" value="NZ_JALJYF010000002.1"/>
</dbReference>
<proteinExistence type="predicted"/>
<comment type="caution">
    <text evidence="2">The sequence shown here is derived from an EMBL/GenBank/DDBJ whole genome shotgun (WGS) entry which is preliminary data.</text>
</comment>
<organism evidence="2 3">
    <name type="scientific">Natronospira proteinivora</name>
    <dbReference type="NCBI Taxonomy" id="1807133"/>
    <lineage>
        <taxon>Bacteria</taxon>
        <taxon>Pseudomonadati</taxon>
        <taxon>Pseudomonadota</taxon>
        <taxon>Gammaproteobacteria</taxon>
        <taxon>Natronospirales</taxon>
        <taxon>Natronospiraceae</taxon>
        <taxon>Natronospira</taxon>
    </lineage>
</organism>
<name>A0ABT1G8P1_9GAMM</name>
<dbReference type="Proteomes" id="UP001523550">
    <property type="component" value="Unassembled WGS sequence"/>
</dbReference>
<dbReference type="Pfam" id="PF03929">
    <property type="entry name" value="PepSY_TM"/>
    <property type="match status" value="1"/>
</dbReference>
<feature type="transmembrane region" description="Helical" evidence="1">
    <location>
        <begin position="7"/>
        <end position="31"/>
    </location>
</feature>
<sequence length="352" mass="39015">MKWLYRLHLWVALSLGAVFVLLGLTGSLLVYQSTLDRWLNPELLQAEAPAEKRVTAADALETVEARTTDEEVVSFLSLPGAHPAVYRFYIGTPERSFDRLVTVDPASGELMGVRPVGKGLMRFVHVLHFRLHLGRSGQTLIGFTGLILLFSMISGGVLWWRRRGYRLRQVPLHHGFGVYAGLPLGVVVITGILLALPQYTRPAVEWFSPLSGLDLDHQSQVDETSKDIGLEQALRLAREDMPGGEIRSVGLPREPEGIYRLTLREATPSGWLAGSGRVVLDRYSGEVLAQQHWSEQSGGDRFMSALRGIHGGSAFGAWGQAVVALLGLVPLLLYVTGLRLWLRRRTRQQQTP</sequence>
<protein>
    <submittedName>
        <fullName evidence="2">Iron-regulated membrane protein</fullName>
    </submittedName>
</protein>
<evidence type="ECO:0000256" key="1">
    <source>
        <dbReference type="SAM" id="Phobius"/>
    </source>
</evidence>
<keyword evidence="1" id="KW-1133">Transmembrane helix</keyword>
<dbReference type="EMBL" id="JALJYF010000002">
    <property type="protein sequence ID" value="MCP1727665.1"/>
    <property type="molecule type" value="Genomic_DNA"/>
</dbReference>
<reference evidence="2 3" key="1">
    <citation type="submission" date="2022-03" db="EMBL/GenBank/DDBJ databases">
        <title>Genomic Encyclopedia of Type Strains, Phase III (KMG-III): the genomes of soil and plant-associated and newly described type strains.</title>
        <authorList>
            <person name="Whitman W."/>
        </authorList>
    </citation>
    <scope>NUCLEOTIDE SEQUENCE [LARGE SCALE GENOMIC DNA]</scope>
    <source>
        <strain evidence="2 3">BSker1</strain>
    </source>
</reference>
<dbReference type="PANTHER" id="PTHR34219">
    <property type="entry name" value="IRON-REGULATED INNER MEMBRANE PROTEIN-RELATED"/>
    <property type="match status" value="1"/>
</dbReference>
<dbReference type="InterPro" id="IPR005625">
    <property type="entry name" value="PepSY-ass_TM"/>
</dbReference>
<feature type="transmembrane region" description="Helical" evidence="1">
    <location>
        <begin position="172"/>
        <end position="196"/>
    </location>
</feature>
<accession>A0ABT1G8P1</accession>
<evidence type="ECO:0000313" key="3">
    <source>
        <dbReference type="Proteomes" id="UP001523550"/>
    </source>
</evidence>
<keyword evidence="3" id="KW-1185">Reference proteome</keyword>
<keyword evidence="1" id="KW-0812">Transmembrane</keyword>
<evidence type="ECO:0000313" key="2">
    <source>
        <dbReference type="EMBL" id="MCP1727665.1"/>
    </source>
</evidence>